<sequence>MTIVEDNANIENDIGQGDFYDTEVLKFDRAVYDEERIKKKEEIERCLQNNPYDDGLIDKLRQFAKSAGGLIDDEIRKRAWPLLLALRPEDVDTSDDTTDYKSHVEYSQVVLDVNRAIRRFPPGIPYAQRVAMQDQLIRLILRVITKYPQLKYYQGYHDVAITFLLVVGENTSFHMLEKLSTHHLKHFMEATLEKTSELLEYVYVLLDYLHPELCAYISKVDVGTMFCLPWYLTWYSHTLAQYEHVVRLYDYFLASNPFIPLYLIPAIILHRQDRIFATECELSALHQELSQLPEDLPFDQLLQQADEFLIKYPPENIQKEAHIRRLNK</sequence>
<organism evidence="3 4">
    <name type="scientific">Parthenolecanium corni</name>
    <dbReference type="NCBI Taxonomy" id="536013"/>
    <lineage>
        <taxon>Eukaryota</taxon>
        <taxon>Metazoa</taxon>
        <taxon>Ecdysozoa</taxon>
        <taxon>Arthropoda</taxon>
        <taxon>Hexapoda</taxon>
        <taxon>Insecta</taxon>
        <taxon>Pterygota</taxon>
        <taxon>Neoptera</taxon>
        <taxon>Paraneoptera</taxon>
        <taxon>Hemiptera</taxon>
        <taxon>Sternorrhyncha</taxon>
        <taxon>Coccoidea</taxon>
        <taxon>Coccidae</taxon>
        <taxon>Parthenolecanium</taxon>
    </lineage>
</organism>
<dbReference type="SUPFAM" id="SSF47923">
    <property type="entry name" value="Ypt/Rab-GAP domain of gyp1p"/>
    <property type="match status" value="2"/>
</dbReference>
<accession>A0AAN9TIT5</accession>
<dbReference type="AlphaFoldDB" id="A0AAN9TIT5"/>
<dbReference type="Gene3D" id="1.10.8.1310">
    <property type="match status" value="1"/>
</dbReference>
<dbReference type="GO" id="GO:0006888">
    <property type="term" value="P:endoplasmic reticulum to Golgi vesicle-mediated transport"/>
    <property type="evidence" value="ECO:0007669"/>
    <property type="project" value="TreeGrafter"/>
</dbReference>
<comment type="caution">
    <text evidence="3">The sequence shown here is derived from an EMBL/GenBank/DDBJ whole genome shotgun (WGS) entry which is preliminary data.</text>
</comment>
<dbReference type="InterPro" id="IPR000195">
    <property type="entry name" value="Rab-GAP-TBC_dom"/>
</dbReference>
<proteinExistence type="predicted"/>
<feature type="domain" description="Rab-GAP TBC" evidence="2">
    <location>
        <begin position="70"/>
        <end position="256"/>
    </location>
</feature>
<dbReference type="PROSITE" id="PS50086">
    <property type="entry name" value="TBC_RABGAP"/>
    <property type="match status" value="1"/>
</dbReference>
<dbReference type="InterPro" id="IPR035969">
    <property type="entry name" value="Rab-GAP_TBC_sf"/>
</dbReference>
<reference evidence="3 4" key="1">
    <citation type="submission" date="2024-03" db="EMBL/GenBank/DDBJ databases">
        <title>Adaptation during the transition from Ophiocordyceps entomopathogen to insect associate is accompanied by gene loss and intensified selection.</title>
        <authorList>
            <person name="Ward C.M."/>
            <person name="Onetto C.A."/>
            <person name="Borneman A.R."/>
        </authorList>
    </citation>
    <scope>NUCLEOTIDE SEQUENCE [LARGE SCALE GENOMIC DNA]</scope>
    <source>
        <strain evidence="3">AWRI1</strain>
        <tissue evidence="3">Single Adult Female</tissue>
    </source>
</reference>
<dbReference type="InterPro" id="IPR045913">
    <property type="entry name" value="TBC20/Gyp8-like"/>
</dbReference>
<gene>
    <name evidence="3" type="ORF">V9T40_011473</name>
</gene>
<keyword evidence="4" id="KW-1185">Reference proteome</keyword>
<dbReference type="Gene3D" id="1.10.472.80">
    <property type="entry name" value="Ypt/Rab-GAP domain of gyp1p, domain 3"/>
    <property type="match status" value="1"/>
</dbReference>
<evidence type="ECO:0000313" key="3">
    <source>
        <dbReference type="EMBL" id="KAK7574282.1"/>
    </source>
</evidence>
<dbReference type="SMART" id="SM00164">
    <property type="entry name" value="TBC"/>
    <property type="match status" value="1"/>
</dbReference>
<dbReference type="EMBL" id="JBBCAQ010000037">
    <property type="protein sequence ID" value="KAK7574282.1"/>
    <property type="molecule type" value="Genomic_DNA"/>
</dbReference>
<evidence type="ECO:0000259" key="2">
    <source>
        <dbReference type="PROSITE" id="PS50086"/>
    </source>
</evidence>
<dbReference type="Proteomes" id="UP001367676">
    <property type="component" value="Unassembled WGS sequence"/>
</dbReference>
<dbReference type="Pfam" id="PF00566">
    <property type="entry name" value="RabGAP-TBC"/>
    <property type="match status" value="1"/>
</dbReference>
<dbReference type="FunFam" id="1.10.8.1310:FF:000001">
    <property type="entry name" value="TBC1 domain family, member 20"/>
    <property type="match status" value="1"/>
</dbReference>
<evidence type="ECO:0000256" key="1">
    <source>
        <dbReference type="ARBA" id="ARBA00022468"/>
    </source>
</evidence>
<evidence type="ECO:0000313" key="4">
    <source>
        <dbReference type="Proteomes" id="UP001367676"/>
    </source>
</evidence>
<dbReference type="GO" id="GO:0005096">
    <property type="term" value="F:GTPase activator activity"/>
    <property type="evidence" value="ECO:0007669"/>
    <property type="project" value="UniProtKB-KW"/>
</dbReference>
<dbReference type="GO" id="GO:0005789">
    <property type="term" value="C:endoplasmic reticulum membrane"/>
    <property type="evidence" value="ECO:0007669"/>
    <property type="project" value="TreeGrafter"/>
</dbReference>
<protein>
    <recommendedName>
        <fullName evidence="2">Rab-GAP TBC domain-containing protein</fullName>
    </recommendedName>
</protein>
<keyword evidence="1" id="KW-0343">GTPase activation</keyword>
<dbReference type="PANTHER" id="PTHR20913:SF7">
    <property type="entry name" value="RE60063P"/>
    <property type="match status" value="1"/>
</dbReference>
<name>A0AAN9TIT5_9HEMI</name>
<dbReference type="PANTHER" id="PTHR20913">
    <property type="entry name" value="TBC1 DOMAIN FAMILY MEMBER 20/GTPASE"/>
    <property type="match status" value="1"/>
</dbReference>